<evidence type="ECO:0000313" key="2">
    <source>
        <dbReference type="Proteomes" id="UP000234323"/>
    </source>
</evidence>
<reference evidence="1 2" key="1">
    <citation type="submission" date="2015-10" db="EMBL/GenBank/DDBJ databases">
        <title>Genome analyses suggest a sexual origin of heterokaryosis in a supposedly ancient asexual fungus.</title>
        <authorList>
            <person name="Ropars J."/>
            <person name="Sedzielewska K."/>
            <person name="Noel J."/>
            <person name="Charron P."/>
            <person name="Farinelli L."/>
            <person name="Marton T."/>
            <person name="Kruger M."/>
            <person name="Pelin A."/>
            <person name="Brachmann A."/>
            <person name="Corradi N."/>
        </authorList>
    </citation>
    <scope>NUCLEOTIDE SEQUENCE [LARGE SCALE GENOMIC DNA]</scope>
    <source>
        <strain evidence="1 2">A4</strain>
    </source>
</reference>
<dbReference type="VEuPathDB" id="FungiDB:FUN_004265"/>
<proteinExistence type="predicted"/>
<accession>A0A2I1HIC1</accession>
<comment type="caution">
    <text evidence="1">The sequence shown here is derived from an EMBL/GenBank/DDBJ whole genome shotgun (WGS) entry which is preliminary data.</text>
</comment>
<gene>
    <name evidence="1" type="ORF">RhiirA4_480698</name>
</gene>
<dbReference type="Proteomes" id="UP000234323">
    <property type="component" value="Unassembled WGS sequence"/>
</dbReference>
<dbReference type="VEuPathDB" id="FungiDB:RhiirA1_458422"/>
<sequence>MNEEVQHTLPDNPTPTQAILRLYKPCKTYPLTISTKILSPYTSCDTRGSGTLYNTKKGRYFLLSLSNTIEQPLSINDRLSVYTNDIELRNHSSHTYQSTSIKPNFKYLLGIYLTFVFSLNRQFPKHIIDKYFSRLRQLLQEKYMALRNRLTSELLNNKRTTTYIRFSSGDHVIYLGFFFSCGTYVKSEKNHCVLPAAYVLSKKRWRCGEHIARLPSTQSRSGIRRDPRFYKDQIHRILTLNAKNEKKNVKQVHSNRLGVSYTVSINKYHRGLGRDNQDLKHEMESGIGTKDNYATKTRNPNETSTRPYFKEYRSLRFDIVRSPQQIARWNRLTCSVIRANHHSSFPQPKIIHTPTTQNPNPVVFKQLRHLPSKNIPFRYGNYIKAGSIEEKKHKVREKNWLRRIRARNKKKKKLPPLPSGHTSDPRIYYKKTYNINLFDYKVRKRFDISSIPQYNYGYGKALLLHNLRKHVSPVMIDTIPADKMTDVTYVISDKDRHIINDPSVFLRRTPPPEHDSITTVSDRSYVSAVDEVETVIYPLTPAHDQK</sequence>
<evidence type="ECO:0000313" key="1">
    <source>
        <dbReference type="EMBL" id="PKY58624.1"/>
    </source>
</evidence>
<keyword evidence="2" id="KW-1185">Reference proteome</keyword>
<organism evidence="1 2">
    <name type="scientific">Rhizophagus irregularis</name>
    <dbReference type="NCBI Taxonomy" id="588596"/>
    <lineage>
        <taxon>Eukaryota</taxon>
        <taxon>Fungi</taxon>
        <taxon>Fungi incertae sedis</taxon>
        <taxon>Mucoromycota</taxon>
        <taxon>Glomeromycotina</taxon>
        <taxon>Glomeromycetes</taxon>
        <taxon>Glomerales</taxon>
        <taxon>Glomeraceae</taxon>
        <taxon>Rhizophagus</taxon>
    </lineage>
</organism>
<dbReference type="EMBL" id="LLXI01003101">
    <property type="protein sequence ID" value="PKY58624.1"/>
    <property type="molecule type" value="Genomic_DNA"/>
</dbReference>
<protein>
    <submittedName>
        <fullName evidence="1">Uncharacterized protein</fullName>
    </submittedName>
</protein>
<name>A0A2I1HIC1_9GLOM</name>
<dbReference type="AlphaFoldDB" id="A0A2I1HIC1"/>
<dbReference type="VEuPathDB" id="FungiDB:RhiirFUN_026867"/>